<evidence type="ECO:0000313" key="1">
    <source>
        <dbReference type="EMBL" id="QEG34427.1"/>
    </source>
</evidence>
<dbReference type="SUPFAM" id="SSF160104">
    <property type="entry name" value="Acetoacetate decarboxylase-like"/>
    <property type="match status" value="1"/>
</dbReference>
<dbReference type="EMBL" id="CP042913">
    <property type="protein sequence ID" value="QEG34427.1"/>
    <property type="molecule type" value="Genomic_DNA"/>
</dbReference>
<dbReference type="AlphaFoldDB" id="A0A5B9Q607"/>
<reference evidence="1 3" key="1">
    <citation type="submission" date="2019-08" db="EMBL/GenBank/DDBJ databases">
        <title>Deep-cultivation of Planctomycetes and their phenomic and genomic characterization uncovers novel biology.</title>
        <authorList>
            <person name="Wiegand S."/>
            <person name="Jogler M."/>
            <person name="Boedeker C."/>
            <person name="Pinto D."/>
            <person name="Vollmers J."/>
            <person name="Rivas-Marin E."/>
            <person name="Kohn T."/>
            <person name="Peeters S.H."/>
            <person name="Heuer A."/>
            <person name="Rast P."/>
            <person name="Oberbeckmann S."/>
            <person name="Bunk B."/>
            <person name="Jeske O."/>
            <person name="Meyerdierks A."/>
            <person name="Storesund J.E."/>
            <person name="Kallscheuer N."/>
            <person name="Luecker S."/>
            <person name="Lage O.M."/>
            <person name="Pohl T."/>
            <person name="Merkel B.J."/>
            <person name="Hornburger P."/>
            <person name="Mueller R.-W."/>
            <person name="Bruemmer F."/>
            <person name="Labrenz M."/>
            <person name="Spormann A.M."/>
            <person name="Op den Camp H."/>
            <person name="Overmann J."/>
            <person name="Amann R."/>
            <person name="Jetten M.S.M."/>
            <person name="Mascher T."/>
            <person name="Medema M.H."/>
            <person name="Devos D.P."/>
            <person name="Kaster A.-K."/>
            <person name="Ovreas L."/>
            <person name="Rohde M."/>
            <person name="Galperin M.Y."/>
            <person name="Jogler C."/>
        </authorList>
    </citation>
    <scope>NUCLEOTIDE SEQUENCE [LARGE SCALE GENOMIC DNA]</scope>
    <source>
        <strain evidence="1 3">Pr1d</strain>
    </source>
</reference>
<organism evidence="1 3">
    <name type="scientific">Bythopirellula goksoeyrii</name>
    <dbReference type="NCBI Taxonomy" id="1400387"/>
    <lineage>
        <taxon>Bacteria</taxon>
        <taxon>Pseudomonadati</taxon>
        <taxon>Planctomycetota</taxon>
        <taxon>Planctomycetia</taxon>
        <taxon>Pirellulales</taxon>
        <taxon>Lacipirellulaceae</taxon>
        <taxon>Bythopirellula</taxon>
    </lineage>
</organism>
<name>A0A5B9Q607_9BACT</name>
<proteinExistence type="predicted"/>
<protein>
    <submittedName>
        <fullName evidence="1">Uncharacterized protein</fullName>
    </submittedName>
</protein>
<gene>
    <name evidence="1" type="ORF">Pr1d_17060</name>
    <name evidence="2" type="ORF">Pr1d_34400</name>
</gene>
<dbReference type="Proteomes" id="UP000323917">
    <property type="component" value="Chromosome"/>
</dbReference>
<dbReference type="Pfam" id="PF09844">
    <property type="entry name" value="DUF2071"/>
    <property type="match status" value="1"/>
</dbReference>
<sequence>MRLPAISGVIDRRILANYRIDPECMAAALPSPFRPQLVDGYAIGGICLIRLKRVRPKMFPIPWGIGSENAAHRIAVEWEANGQTMNGVYIPRRDTNSMLNSLAGGRIFPGIHHHAKFTVEEIGDHYSVTMASDDGGAKVHVSGTVVPAISESSVFDSLESASSFFELGSLGYSDTSTNGKFDGLELQCENWHVASLNVDKIQSSYFEDESRFPNGSVEFDCALLMRDIVHEWHGRPDLCCAPKIGA</sequence>
<dbReference type="InterPro" id="IPR018644">
    <property type="entry name" value="DUF2071"/>
</dbReference>
<dbReference type="KEGG" id="bgok:Pr1d_34400"/>
<accession>A0A5B9Q607</accession>
<evidence type="ECO:0000313" key="3">
    <source>
        <dbReference type="Proteomes" id="UP000323917"/>
    </source>
</evidence>
<dbReference type="InterPro" id="IPR023375">
    <property type="entry name" value="ADC_dom_sf"/>
</dbReference>
<keyword evidence="3" id="KW-1185">Reference proteome</keyword>
<dbReference type="EMBL" id="CP042913">
    <property type="protein sequence ID" value="QEG36131.1"/>
    <property type="molecule type" value="Genomic_DNA"/>
</dbReference>
<evidence type="ECO:0000313" key="2">
    <source>
        <dbReference type="EMBL" id="QEG36131.1"/>
    </source>
</evidence>
<dbReference type="OrthoDB" id="5492672at2"/>
<dbReference type="KEGG" id="bgok:Pr1d_17060"/>